<name>A0A226DDX7_FOLCA</name>
<feature type="region of interest" description="Disordered" evidence="8">
    <location>
        <begin position="312"/>
        <end position="444"/>
    </location>
</feature>
<accession>A0A226DDX7</accession>
<dbReference type="InterPro" id="IPR000719">
    <property type="entry name" value="Prot_kinase_dom"/>
</dbReference>
<protein>
    <submittedName>
        <fullName evidence="10">Maternal embryonic leucine zipper kinase</fullName>
    </submittedName>
</protein>
<dbReference type="EMBL" id="LNIX01000024">
    <property type="protein sequence ID" value="OXA42917.1"/>
    <property type="molecule type" value="Genomic_DNA"/>
</dbReference>
<keyword evidence="2" id="KW-0808">Transferase</keyword>
<dbReference type="PROSITE" id="PS00107">
    <property type="entry name" value="PROTEIN_KINASE_ATP"/>
    <property type="match status" value="1"/>
</dbReference>
<evidence type="ECO:0000256" key="1">
    <source>
        <dbReference type="ARBA" id="ARBA00022527"/>
    </source>
</evidence>
<dbReference type="FunFam" id="3.30.200.20:FF:000042">
    <property type="entry name" value="Aurora kinase A"/>
    <property type="match status" value="1"/>
</dbReference>
<dbReference type="PANTHER" id="PTHR24346:SF30">
    <property type="entry name" value="MATERNAL EMBRYONIC LEUCINE ZIPPER KINASE"/>
    <property type="match status" value="1"/>
</dbReference>
<evidence type="ECO:0000259" key="9">
    <source>
        <dbReference type="PROSITE" id="PS50011"/>
    </source>
</evidence>
<organism evidence="10 11">
    <name type="scientific">Folsomia candida</name>
    <name type="common">Springtail</name>
    <dbReference type="NCBI Taxonomy" id="158441"/>
    <lineage>
        <taxon>Eukaryota</taxon>
        <taxon>Metazoa</taxon>
        <taxon>Ecdysozoa</taxon>
        <taxon>Arthropoda</taxon>
        <taxon>Hexapoda</taxon>
        <taxon>Collembola</taxon>
        <taxon>Entomobryomorpha</taxon>
        <taxon>Isotomoidea</taxon>
        <taxon>Isotomidae</taxon>
        <taxon>Proisotominae</taxon>
        <taxon>Folsomia</taxon>
    </lineage>
</organism>
<dbReference type="InterPro" id="IPR008271">
    <property type="entry name" value="Ser/Thr_kinase_AS"/>
</dbReference>
<dbReference type="Pfam" id="PF00069">
    <property type="entry name" value="Pkinase"/>
    <property type="match status" value="1"/>
</dbReference>
<evidence type="ECO:0000256" key="2">
    <source>
        <dbReference type="ARBA" id="ARBA00022679"/>
    </source>
</evidence>
<evidence type="ECO:0000256" key="8">
    <source>
        <dbReference type="SAM" id="MobiDB-lite"/>
    </source>
</evidence>
<dbReference type="GO" id="GO:0035556">
    <property type="term" value="P:intracellular signal transduction"/>
    <property type="evidence" value="ECO:0007669"/>
    <property type="project" value="TreeGrafter"/>
</dbReference>
<dbReference type="STRING" id="158441.A0A226DDX7"/>
<dbReference type="FunFam" id="1.10.510.10:FF:000571">
    <property type="entry name" value="Maternal embryonic leucine zipper kinase"/>
    <property type="match status" value="1"/>
</dbReference>
<evidence type="ECO:0000313" key="11">
    <source>
        <dbReference type="Proteomes" id="UP000198287"/>
    </source>
</evidence>
<keyword evidence="11" id="KW-1185">Reference proteome</keyword>
<sequence>MAAENGDAAEIRVNMGAENAGTGTGDASASATGDGSSSTSPKIGAPWTSSTDHWIELWEDLTENAPIQNVVSSEVDISPGNAKYPELDNLFKLHETIGHGGFSKVKVATDLFTGGKVAIKIVNKEKVGSELHRIDLEMETHQPLRHPHICKLYSVFVSKINIFMIMEYCPTDLYEHIVKQDDILPLDESRRIFIQLIAAVAYLHSNGIVHRDLKPENVLLDGKMDVKLADFGLCAVPGSPAYCAPELLREPPYIGSKVDVWSLGIMLFVLVAKELPFYSKNPNVSLRPSLHALWSHPWVQEGHLDPFSEQIRQSEMEEEESKPLLFSKEKSMDDDDEGDVMRTPSPQNGEEQENVVAYVETYPPGDDGDKMKFGDNAGKETTDTVRKCMPSLRCGNRTDVGTMDKPKFDGSSTEKRNNGLEETSVENWDDGAGEKVQPGGGESK</sequence>
<feature type="domain" description="Protein kinase" evidence="9">
    <location>
        <begin position="91"/>
        <end position="408"/>
    </location>
</feature>
<dbReference type="PROSITE" id="PS00108">
    <property type="entry name" value="PROTEIN_KINASE_ST"/>
    <property type="match status" value="1"/>
</dbReference>
<feature type="compositionally biased region" description="Low complexity" evidence="8">
    <location>
        <begin position="25"/>
        <end position="40"/>
    </location>
</feature>
<keyword evidence="1 7" id="KW-0723">Serine/threonine-protein kinase</keyword>
<feature type="region of interest" description="Disordered" evidence="8">
    <location>
        <begin position="1"/>
        <end position="47"/>
    </location>
</feature>
<comment type="similarity">
    <text evidence="7">Belongs to the protein kinase superfamily.</text>
</comment>
<comment type="caution">
    <text evidence="10">The sequence shown here is derived from an EMBL/GenBank/DDBJ whole genome shotgun (WGS) entry which is preliminary data.</text>
</comment>
<dbReference type="InterPro" id="IPR017441">
    <property type="entry name" value="Protein_kinase_ATP_BS"/>
</dbReference>
<proteinExistence type="inferred from homology"/>
<dbReference type="InterPro" id="IPR011009">
    <property type="entry name" value="Kinase-like_dom_sf"/>
</dbReference>
<dbReference type="OrthoDB" id="193931at2759"/>
<dbReference type="GO" id="GO:0005524">
    <property type="term" value="F:ATP binding"/>
    <property type="evidence" value="ECO:0007669"/>
    <property type="project" value="UniProtKB-UniRule"/>
</dbReference>
<dbReference type="PANTHER" id="PTHR24346">
    <property type="entry name" value="MAP/MICROTUBULE AFFINITY-REGULATING KINASE"/>
    <property type="match status" value="1"/>
</dbReference>
<dbReference type="SMART" id="SM00220">
    <property type="entry name" value="S_TKc"/>
    <property type="match status" value="1"/>
</dbReference>
<keyword evidence="3 6" id="KW-0547">Nucleotide-binding</keyword>
<evidence type="ECO:0000256" key="6">
    <source>
        <dbReference type="PROSITE-ProRule" id="PRU10141"/>
    </source>
</evidence>
<feature type="compositionally biased region" description="Basic and acidic residues" evidence="8">
    <location>
        <begin position="402"/>
        <end position="419"/>
    </location>
</feature>
<keyword evidence="5 6" id="KW-0067">ATP-binding</keyword>
<dbReference type="SUPFAM" id="SSF56112">
    <property type="entry name" value="Protein kinase-like (PK-like)"/>
    <property type="match status" value="1"/>
</dbReference>
<evidence type="ECO:0000313" key="10">
    <source>
        <dbReference type="EMBL" id="OXA42917.1"/>
    </source>
</evidence>
<dbReference type="AlphaFoldDB" id="A0A226DDX7"/>
<reference evidence="10 11" key="1">
    <citation type="submission" date="2015-12" db="EMBL/GenBank/DDBJ databases">
        <title>The genome of Folsomia candida.</title>
        <authorList>
            <person name="Faddeeva A."/>
            <person name="Derks M.F."/>
            <person name="Anvar Y."/>
            <person name="Smit S."/>
            <person name="Van Straalen N."/>
            <person name="Roelofs D."/>
        </authorList>
    </citation>
    <scope>NUCLEOTIDE SEQUENCE [LARGE SCALE GENOMIC DNA]</scope>
    <source>
        <strain evidence="10 11">VU population</strain>
        <tissue evidence="10">Whole body</tissue>
    </source>
</reference>
<feature type="compositionally biased region" description="Basic and acidic residues" evidence="8">
    <location>
        <begin position="367"/>
        <end position="386"/>
    </location>
</feature>
<evidence type="ECO:0000256" key="5">
    <source>
        <dbReference type="ARBA" id="ARBA00022840"/>
    </source>
</evidence>
<dbReference type="GO" id="GO:0005737">
    <property type="term" value="C:cytoplasm"/>
    <property type="evidence" value="ECO:0007669"/>
    <property type="project" value="TreeGrafter"/>
</dbReference>
<dbReference type="Gene3D" id="1.10.510.10">
    <property type="entry name" value="Transferase(Phosphotransferase) domain 1"/>
    <property type="match status" value="1"/>
</dbReference>
<evidence type="ECO:0000256" key="3">
    <source>
        <dbReference type="ARBA" id="ARBA00022741"/>
    </source>
</evidence>
<dbReference type="PROSITE" id="PS50011">
    <property type="entry name" value="PROTEIN_KINASE_DOM"/>
    <property type="match status" value="1"/>
</dbReference>
<dbReference type="GO" id="GO:0004674">
    <property type="term" value="F:protein serine/threonine kinase activity"/>
    <property type="evidence" value="ECO:0007669"/>
    <property type="project" value="UniProtKB-KW"/>
</dbReference>
<evidence type="ECO:0000256" key="7">
    <source>
        <dbReference type="RuleBase" id="RU000304"/>
    </source>
</evidence>
<gene>
    <name evidence="10" type="ORF">Fcan01_22362</name>
</gene>
<feature type="binding site" evidence="6">
    <location>
        <position position="120"/>
    </location>
    <ligand>
        <name>ATP</name>
        <dbReference type="ChEBI" id="CHEBI:30616"/>
    </ligand>
</feature>
<dbReference type="Proteomes" id="UP000198287">
    <property type="component" value="Unassembled WGS sequence"/>
</dbReference>
<keyword evidence="4 10" id="KW-0418">Kinase</keyword>
<evidence type="ECO:0000256" key="4">
    <source>
        <dbReference type="ARBA" id="ARBA00022777"/>
    </source>
</evidence>